<organism evidence="12 13">
    <name type="scientific">Blomia tropicalis</name>
    <name type="common">Mite</name>
    <dbReference type="NCBI Taxonomy" id="40697"/>
    <lineage>
        <taxon>Eukaryota</taxon>
        <taxon>Metazoa</taxon>
        <taxon>Ecdysozoa</taxon>
        <taxon>Arthropoda</taxon>
        <taxon>Chelicerata</taxon>
        <taxon>Arachnida</taxon>
        <taxon>Acari</taxon>
        <taxon>Acariformes</taxon>
        <taxon>Sarcoptiformes</taxon>
        <taxon>Astigmata</taxon>
        <taxon>Glycyphagoidea</taxon>
        <taxon>Echimyopodidae</taxon>
        <taxon>Blomia</taxon>
    </lineage>
</organism>
<dbReference type="SUPFAM" id="SSF52540">
    <property type="entry name" value="P-loop containing nucleoside triphosphate hydrolases"/>
    <property type="match status" value="1"/>
</dbReference>
<dbReference type="PANTHER" id="PTHR18867:SF12">
    <property type="entry name" value="DNA REPAIR PROTEIN RAD50"/>
    <property type="match status" value="1"/>
</dbReference>
<dbReference type="PANTHER" id="PTHR18867">
    <property type="entry name" value="RAD50"/>
    <property type="match status" value="1"/>
</dbReference>
<evidence type="ECO:0000256" key="9">
    <source>
        <dbReference type="ARBA" id="ARBA00049360"/>
    </source>
</evidence>
<dbReference type="Proteomes" id="UP001142055">
    <property type="component" value="Chromosome 3"/>
</dbReference>
<evidence type="ECO:0000256" key="6">
    <source>
        <dbReference type="ARBA" id="ARBA00022723"/>
    </source>
</evidence>
<reference evidence="12" key="1">
    <citation type="submission" date="2022-12" db="EMBL/GenBank/DDBJ databases">
        <title>Genome assemblies of Blomia tropicalis.</title>
        <authorList>
            <person name="Cui Y."/>
        </authorList>
    </citation>
    <scope>NUCLEOTIDE SEQUENCE</scope>
    <source>
        <tissue evidence="12">Adult mites</tissue>
    </source>
</reference>
<evidence type="ECO:0000256" key="8">
    <source>
        <dbReference type="ARBA" id="ARBA00023242"/>
    </source>
</evidence>
<comment type="cofactor">
    <cofactor evidence="1">
        <name>Zn(2+)</name>
        <dbReference type="ChEBI" id="CHEBI:29105"/>
    </cofactor>
</comment>
<keyword evidence="8" id="KW-0539">Nucleus</keyword>
<dbReference type="GO" id="GO:0043047">
    <property type="term" value="F:single-stranded telomeric DNA binding"/>
    <property type="evidence" value="ECO:0007669"/>
    <property type="project" value="TreeGrafter"/>
</dbReference>
<proteinExistence type="inferred from homology"/>
<dbReference type="GO" id="GO:0016887">
    <property type="term" value="F:ATP hydrolysis activity"/>
    <property type="evidence" value="ECO:0007669"/>
    <property type="project" value="InterPro"/>
</dbReference>
<protein>
    <recommendedName>
        <fullName evidence="11">Rad50/SbcC-type AAA domain-containing protein</fullName>
    </recommendedName>
</protein>
<dbReference type="GO" id="GO:0030870">
    <property type="term" value="C:Mre11 complex"/>
    <property type="evidence" value="ECO:0007669"/>
    <property type="project" value="TreeGrafter"/>
</dbReference>
<feature type="coiled-coil region" evidence="10">
    <location>
        <begin position="508"/>
        <end position="667"/>
    </location>
</feature>
<sequence length="1162" mass="136034">MLHLQRLSIQGIRSFNPDEPTEIQFFPLTIFLGPNGAGKTTIIESLKYALTGSLPPNCNNGKSFVHDVQYAKRSMIRGQIRLKFIDTQNKSTVITRNLQSFLKMQNTKPTITFRQMNAIISQDNNSIDQKAMDVNKEALELTGISRAVLNHIIFCHQEETNWPLSDGKVLKERFDDIFGSIGYVKVLDKIKKTRKQEVDHLKLLEKDVIIFGNQKKEADNRRDQMNNEMIQLDTEKNKVKELEKKIKDINVKLDQFIDMESNAEELMNMISQIEGSIAEKQKLANTIKKTCCKTTLSKTKLEVDDELNNYNFNSKTLISKKEEFIINLSKVENNYDMSVETKQEVAIDIARIEEYTCQLRKLTAERNSLIWKVKNKSSELDSIIEKLNNRSNLNQKDCDLILEHYRIGILNCKDELKKKKSDIDTNLISLKQDLDSTKNKKSNAIHECDIWKKQLSETKLNLYEIEKLLSRSSVSESQLSSLDGKIAFYRNTLSKFNDVDDQKFKKNIENLDVKKVELRKDVELLDQKISIINENNEKKLEYNFYKSQKEEKMTKMNEIQEKHSSLYWKVNADVCTFSVKLSEEIDRIEKRNIENQTKLTNLQKEYSTKCTRLDLLKDSLNEFNQQLAEKMKKFNGICEFERFEEFLELKEKEKQKILAEKMNLSNTEPMIESQLSTIKEKEMCPVCENDLVVNWISKKSGNNLNKKSLIAKLEQMKSANPDELKQLDVKFKQAEQLCNDLLRLRNDYDLIISINKKIPIIKTDLEKFQDDTKELKRLIDKETKNISMWSDELKTLKAALPDSHINDTLGMELKDIENNLKRFDSSKWENEDDIDGLIRALKQKRNELQATEQRYIALQKEMMNNTNEKMRIQNSLQTAERNKSEYEKQEQENIGNLKRKGELSSQMVELQNKVIALERQANDCTPQIESLEKQFEAMQNELKQFEREKQIEIDQCENTIVKLTSLFESINSYAEKLNDSKFKSSQKYIEELDKQILELETEKKSIMSEISKMSQDIANLDLKKRELLDYQRYLDLIASISDQEMKLKENHKKMKFMDLATIKRSRISAEKNLTESETKLRTTKERIEEHNQKINLISKELNEYDIAEMKYKEKLIEKVICELACEDLNKSIFSCNEQDQRRRNNRTISFSQNEESCLIESG</sequence>
<dbReference type="GO" id="GO:0003691">
    <property type="term" value="F:double-stranded telomeric DNA binding"/>
    <property type="evidence" value="ECO:0007669"/>
    <property type="project" value="TreeGrafter"/>
</dbReference>
<evidence type="ECO:0000256" key="5">
    <source>
        <dbReference type="ARBA" id="ARBA00022454"/>
    </source>
</evidence>
<feature type="coiled-coil region" evidence="10">
    <location>
        <begin position="1073"/>
        <end position="1107"/>
    </location>
</feature>
<keyword evidence="10" id="KW-0175">Coiled coil</keyword>
<comment type="caution">
    <text evidence="12">The sequence shown here is derived from an EMBL/GenBank/DDBJ whole genome shotgun (WGS) entry which is preliminary data.</text>
</comment>
<keyword evidence="5" id="KW-0158">Chromosome</keyword>
<gene>
    <name evidence="12" type="ORF">RDWZM_009471</name>
</gene>
<feature type="coiled-coil region" evidence="10">
    <location>
        <begin position="724"/>
        <end position="785"/>
    </location>
</feature>
<accession>A0A9Q0M3R7</accession>
<dbReference type="OMA" id="HDIASEY"/>
<dbReference type="GO" id="GO:0000794">
    <property type="term" value="C:condensed nuclear chromosome"/>
    <property type="evidence" value="ECO:0007669"/>
    <property type="project" value="TreeGrafter"/>
</dbReference>
<evidence type="ECO:0000256" key="10">
    <source>
        <dbReference type="SAM" id="Coils"/>
    </source>
</evidence>
<keyword evidence="6" id="KW-0479">Metal-binding</keyword>
<evidence type="ECO:0000259" key="11">
    <source>
        <dbReference type="Pfam" id="PF13476"/>
    </source>
</evidence>
<comment type="catalytic activity">
    <reaction evidence="9">
        <text>ATP + H2O = ADP + phosphate + H(+)</text>
        <dbReference type="Rhea" id="RHEA:13065"/>
        <dbReference type="ChEBI" id="CHEBI:15377"/>
        <dbReference type="ChEBI" id="CHEBI:15378"/>
        <dbReference type="ChEBI" id="CHEBI:30616"/>
        <dbReference type="ChEBI" id="CHEBI:43474"/>
        <dbReference type="ChEBI" id="CHEBI:456216"/>
    </reaction>
</comment>
<evidence type="ECO:0000256" key="2">
    <source>
        <dbReference type="ARBA" id="ARBA00004123"/>
    </source>
</evidence>
<dbReference type="InterPro" id="IPR038729">
    <property type="entry name" value="Rad50/SbcC_AAA"/>
</dbReference>
<evidence type="ECO:0000256" key="4">
    <source>
        <dbReference type="ARBA" id="ARBA00009439"/>
    </source>
</evidence>
<evidence type="ECO:0000256" key="1">
    <source>
        <dbReference type="ARBA" id="ARBA00001947"/>
    </source>
</evidence>
<feature type="coiled-coil region" evidence="10">
    <location>
        <begin position="215"/>
        <end position="259"/>
    </location>
</feature>
<feature type="domain" description="Rad50/SbcC-type AAA" evidence="11">
    <location>
        <begin position="6"/>
        <end position="250"/>
    </location>
</feature>
<keyword evidence="7" id="KW-0862">Zinc</keyword>
<evidence type="ECO:0000256" key="3">
    <source>
        <dbReference type="ARBA" id="ARBA00004286"/>
    </source>
</evidence>
<name>A0A9Q0M3R7_BLOTA</name>
<comment type="similarity">
    <text evidence="4">Belongs to the SMC family. RAD50 subfamily.</text>
</comment>
<dbReference type="Pfam" id="PF13476">
    <property type="entry name" value="AAA_23"/>
    <property type="match status" value="1"/>
</dbReference>
<evidence type="ECO:0000256" key="7">
    <source>
        <dbReference type="ARBA" id="ARBA00022833"/>
    </source>
</evidence>
<feature type="coiled-coil region" evidence="10">
    <location>
        <begin position="413"/>
        <end position="447"/>
    </location>
</feature>
<dbReference type="InterPro" id="IPR027417">
    <property type="entry name" value="P-loop_NTPase"/>
</dbReference>
<dbReference type="Gene3D" id="1.10.287.1490">
    <property type="match status" value="1"/>
</dbReference>
<dbReference type="GO" id="GO:0051880">
    <property type="term" value="F:G-quadruplex DNA binding"/>
    <property type="evidence" value="ECO:0007669"/>
    <property type="project" value="TreeGrafter"/>
</dbReference>
<evidence type="ECO:0000313" key="12">
    <source>
        <dbReference type="EMBL" id="KAJ6218314.1"/>
    </source>
</evidence>
<keyword evidence="13" id="KW-1185">Reference proteome</keyword>
<dbReference type="EMBL" id="JAPWDV010000003">
    <property type="protein sequence ID" value="KAJ6218314.1"/>
    <property type="molecule type" value="Genomic_DNA"/>
</dbReference>
<dbReference type="Gene3D" id="3.40.50.300">
    <property type="entry name" value="P-loop containing nucleotide triphosphate hydrolases"/>
    <property type="match status" value="1"/>
</dbReference>
<feature type="coiled-coil region" evidence="10">
    <location>
        <begin position="982"/>
        <end position="1016"/>
    </location>
</feature>
<feature type="coiled-coil region" evidence="10">
    <location>
        <begin position="834"/>
        <end position="955"/>
    </location>
</feature>
<dbReference type="AlphaFoldDB" id="A0A9Q0M3R7"/>
<dbReference type="GO" id="GO:0006302">
    <property type="term" value="P:double-strand break repair"/>
    <property type="evidence" value="ECO:0007669"/>
    <property type="project" value="InterPro"/>
</dbReference>
<comment type="subcellular location">
    <subcellularLocation>
        <location evidence="3">Chromosome</location>
    </subcellularLocation>
    <subcellularLocation>
        <location evidence="2">Nucleus</location>
    </subcellularLocation>
</comment>
<dbReference type="GO" id="GO:0046872">
    <property type="term" value="F:metal ion binding"/>
    <property type="evidence" value="ECO:0007669"/>
    <property type="project" value="UniProtKB-KW"/>
</dbReference>
<dbReference type="GO" id="GO:0070192">
    <property type="term" value="P:chromosome organization involved in meiotic cell cycle"/>
    <property type="evidence" value="ECO:0007669"/>
    <property type="project" value="TreeGrafter"/>
</dbReference>
<dbReference type="GO" id="GO:0007004">
    <property type="term" value="P:telomere maintenance via telomerase"/>
    <property type="evidence" value="ECO:0007669"/>
    <property type="project" value="TreeGrafter"/>
</dbReference>
<dbReference type="GO" id="GO:0000722">
    <property type="term" value="P:telomere maintenance via recombination"/>
    <property type="evidence" value="ECO:0007669"/>
    <property type="project" value="TreeGrafter"/>
</dbReference>
<evidence type="ECO:0000313" key="13">
    <source>
        <dbReference type="Proteomes" id="UP001142055"/>
    </source>
</evidence>